<dbReference type="eggNOG" id="ENOG502SPCX">
    <property type="taxonomic scope" value="Eukaryota"/>
</dbReference>
<dbReference type="InterPro" id="IPR048273">
    <property type="entry name" value="Luciferase"/>
</dbReference>
<name>W9VRW3_9EURO</name>
<dbReference type="RefSeq" id="XP_007758075.1">
    <property type="nucleotide sequence ID" value="XM_007759885.1"/>
</dbReference>
<proteinExistence type="predicted"/>
<dbReference type="VEuPathDB" id="FungiDB:A1O7_05877"/>
<dbReference type="Proteomes" id="UP000019473">
    <property type="component" value="Unassembled WGS sequence"/>
</dbReference>
<sequence>MDRLKQLPKLPPRELALSAAAVTAALSAVIWCVRDYHEFLALGRGGAPYNIMGWAIVTLLRPFALSKRDAKQVSSYPADGAQEEIKGLPTRAGLPASVGGIVPHRQLSQHPPDKMKQYITNLFKNAVAKHSDILEERLSLYERHNPALFVHANILSSDDPAVPETARIARGEIGHIHPDFSIHLYVAPADARLIIEKGWGEKHRLSKPENSLFKFKRFHIADTYILIYGPRDEEEIDVVRKILQSSIRFMTGRPNVEVSEWRTAISPTE</sequence>
<dbReference type="GeneID" id="19180460"/>
<gene>
    <name evidence="2" type="ORF">A1O7_05877</name>
</gene>
<dbReference type="PANTHER" id="PTHR38695">
    <property type="entry name" value="AMINO ACID PERMEASE_ SLC12A DOMAIN-CONTAINING PROTEIN"/>
    <property type="match status" value="1"/>
</dbReference>
<evidence type="ECO:0000313" key="3">
    <source>
        <dbReference type="Proteomes" id="UP000019473"/>
    </source>
</evidence>
<dbReference type="EMBL" id="AMGW01000004">
    <property type="protein sequence ID" value="EXJ58452.1"/>
    <property type="molecule type" value="Genomic_DNA"/>
</dbReference>
<comment type="caution">
    <text evidence="2">The sequence shown here is derived from an EMBL/GenBank/DDBJ whole genome shotgun (WGS) entry which is preliminary data.</text>
</comment>
<dbReference type="STRING" id="1182544.W9VRW3"/>
<organism evidence="2 3">
    <name type="scientific">Cladophialophora yegresii CBS 114405</name>
    <dbReference type="NCBI Taxonomy" id="1182544"/>
    <lineage>
        <taxon>Eukaryota</taxon>
        <taxon>Fungi</taxon>
        <taxon>Dikarya</taxon>
        <taxon>Ascomycota</taxon>
        <taxon>Pezizomycotina</taxon>
        <taxon>Eurotiomycetes</taxon>
        <taxon>Chaetothyriomycetidae</taxon>
        <taxon>Chaetothyriales</taxon>
        <taxon>Herpotrichiellaceae</taxon>
        <taxon>Cladophialophora</taxon>
    </lineage>
</organism>
<accession>W9VRW3</accession>
<dbReference type="OrthoDB" id="5358398at2759"/>
<dbReference type="PANTHER" id="PTHR38695:SF1">
    <property type="entry name" value="AMINO ACID PERMEASE_ SLC12A DOMAIN-CONTAINING PROTEIN"/>
    <property type="match status" value="1"/>
</dbReference>
<dbReference type="InterPro" id="IPR040841">
    <property type="entry name" value="Luciferase_dom"/>
</dbReference>
<reference evidence="2 3" key="1">
    <citation type="submission" date="2013-03" db="EMBL/GenBank/DDBJ databases">
        <title>The Genome Sequence of Cladophialophora yegresii CBS 114405.</title>
        <authorList>
            <consortium name="The Broad Institute Genomics Platform"/>
            <person name="Cuomo C."/>
            <person name="de Hoog S."/>
            <person name="Gorbushina A."/>
            <person name="Walker B."/>
            <person name="Young S.K."/>
            <person name="Zeng Q."/>
            <person name="Gargeya S."/>
            <person name="Fitzgerald M."/>
            <person name="Haas B."/>
            <person name="Abouelleil A."/>
            <person name="Allen A.W."/>
            <person name="Alvarado L."/>
            <person name="Arachchi H.M."/>
            <person name="Berlin A.M."/>
            <person name="Chapman S.B."/>
            <person name="Gainer-Dewar J."/>
            <person name="Goldberg J."/>
            <person name="Griggs A."/>
            <person name="Gujja S."/>
            <person name="Hansen M."/>
            <person name="Howarth C."/>
            <person name="Imamovic A."/>
            <person name="Ireland A."/>
            <person name="Larimer J."/>
            <person name="McCowan C."/>
            <person name="Murphy C."/>
            <person name="Pearson M."/>
            <person name="Poon T.W."/>
            <person name="Priest M."/>
            <person name="Roberts A."/>
            <person name="Saif S."/>
            <person name="Shea T."/>
            <person name="Sisk P."/>
            <person name="Sykes S."/>
            <person name="Wortman J."/>
            <person name="Nusbaum C."/>
            <person name="Birren B."/>
        </authorList>
    </citation>
    <scope>NUCLEOTIDE SEQUENCE [LARGE SCALE GENOMIC DNA]</scope>
    <source>
        <strain evidence="2 3">CBS 114405</strain>
    </source>
</reference>
<protein>
    <recommendedName>
        <fullName evidence="1">Luciferase domain-containing protein</fullName>
    </recommendedName>
</protein>
<evidence type="ECO:0000313" key="2">
    <source>
        <dbReference type="EMBL" id="EXJ58452.1"/>
    </source>
</evidence>
<evidence type="ECO:0000259" key="1">
    <source>
        <dbReference type="Pfam" id="PF17648"/>
    </source>
</evidence>
<feature type="domain" description="Luciferase" evidence="1">
    <location>
        <begin position="170"/>
        <end position="244"/>
    </location>
</feature>
<dbReference type="Pfam" id="PF17648">
    <property type="entry name" value="Luciferase"/>
    <property type="match status" value="1"/>
</dbReference>
<keyword evidence="3" id="KW-1185">Reference proteome</keyword>
<dbReference type="AlphaFoldDB" id="W9VRW3"/>
<dbReference type="HOGENOM" id="CLU_063954_1_0_1"/>